<keyword evidence="2" id="KW-1185">Reference proteome</keyword>
<dbReference type="EMBL" id="CM056810">
    <property type="protein sequence ID" value="KAJ8643677.1"/>
    <property type="molecule type" value="Genomic_DNA"/>
</dbReference>
<reference evidence="1 2" key="1">
    <citation type="journal article" date="2022" name="Hortic Res">
        <title>A haplotype resolved chromosomal level avocado genome allows analysis of novel avocado genes.</title>
        <authorList>
            <person name="Nath O."/>
            <person name="Fletcher S.J."/>
            <person name="Hayward A."/>
            <person name="Shaw L.M."/>
            <person name="Masouleh A.K."/>
            <person name="Furtado A."/>
            <person name="Henry R.J."/>
            <person name="Mitter N."/>
        </authorList>
    </citation>
    <scope>NUCLEOTIDE SEQUENCE [LARGE SCALE GENOMIC DNA]</scope>
    <source>
        <strain evidence="2">cv. Hass</strain>
    </source>
</reference>
<sequence length="583" mass="65430">MTNSNVGVPLVDRYRPSLSSSSSTSTSTSTPRHRRSRSVPDELHEDAQNMSPRSSHRSNSIVHIERRFNDQCSLQRVLEKALECNSSYTDGTPIPKPAAELIKEIALLEMEVVHLEQYLLSLYRAAFNHHQGALPSAVMDHGPGSLLHDTKLQTTDQKNSTVQSTQQCVHNGTSSVTNQTSSFEDFEKQRESEIQHVQNYGDQCSANSDHCIFPPRENHKSDGQKSESGLRSLADHLGASIAELIPMTPDRLSEEIIKCISSIYCKLAKPLLPQVQIGLSPSPASSLSSSSTFSPREPSDNWSPKCNDEITTNPCDHAGLKEKHAPYSEMVEIPTISVDDETFNYAASMLQSFRSLIQRLEKVDPRKMKHKEQLAFWINIHNALSMHASLAYGIHQNMKNASLTLKAAYNVGGNSINAYEIKSAILGCRSHRPSPWLWTMFTPAMKYRTGNGRHAYAIDHPEPLAHFALCSGAYSDPAVRVYTAKRIFQELELAREEFIQVSVSIRKETKIILPKILYYYAKDASLDLCEIMEMVCDCMPEAQRAAIKSCLKGRPEKCIEWLSYNSSFRYLIHKELAKVRTSN</sequence>
<name>A0ACC2MD05_PERAE</name>
<protein>
    <submittedName>
        <fullName evidence="1">Uncharacterized protein</fullName>
    </submittedName>
</protein>
<accession>A0ACC2MD05</accession>
<comment type="caution">
    <text evidence="1">The sequence shown here is derived from an EMBL/GenBank/DDBJ whole genome shotgun (WGS) entry which is preliminary data.</text>
</comment>
<evidence type="ECO:0000313" key="1">
    <source>
        <dbReference type="EMBL" id="KAJ8643677.1"/>
    </source>
</evidence>
<evidence type="ECO:0000313" key="2">
    <source>
        <dbReference type="Proteomes" id="UP001234297"/>
    </source>
</evidence>
<proteinExistence type="predicted"/>
<organism evidence="1 2">
    <name type="scientific">Persea americana</name>
    <name type="common">Avocado</name>
    <dbReference type="NCBI Taxonomy" id="3435"/>
    <lineage>
        <taxon>Eukaryota</taxon>
        <taxon>Viridiplantae</taxon>
        <taxon>Streptophyta</taxon>
        <taxon>Embryophyta</taxon>
        <taxon>Tracheophyta</taxon>
        <taxon>Spermatophyta</taxon>
        <taxon>Magnoliopsida</taxon>
        <taxon>Magnoliidae</taxon>
        <taxon>Laurales</taxon>
        <taxon>Lauraceae</taxon>
        <taxon>Persea</taxon>
    </lineage>
</organism>
<gene>
    <name evidence="1" type="ORF">MRB53_005425</name>
</gene>
<dbReference type="Proteomes" id="UP001234297">
    <property type="component" value="Chromosome 2"/>
</dbReference>